<feature type="region of interest" description="Disordered" evidence="1">
    <location>
        <begin position="163"/>
        <end position="197"/>
    </location>
</feature>
<comment type="caution">
    <text evidence="4">The sequence shown here is derived from an EMBL/GenBank/DDBJ whole genome shotgun (WGS) entry which is preliminary data.</text>
</comment>
<proteinExistence type="predicted"/>
<evidence type="ECO:0000256" key="3">
    <source>
        <dbReference type="SAM" id="SignalP"/>
    </source>
</evidence>
<dbReference type="AlphaFoldDB" id="A0A9P4MF10"/>
<keyword evidence="2" id="KW-0472">Membrane</keyword>
<keyword evidence="2" id="KW-0812">Transmembrane</keyword>
<evidence type="ECO:0008006" key="6">
    <source>
        <dbReference type="Google" id="ProtNLM"/>
    </source>
</evidence>
<feature type="chain" id="PRO_5040476596" description="Ser-Thr-rich glycosyl-phosphatidyl-inositol-anchored membrane family-domain-containing protein" evidence="3">
    <location>
        <begin position="23"/>
        <end position="249"/>
    </location>
</feature>
<dbReference type="Proteomes" id="UP000799772">
    <property type="component" value="Unassembled WGS sequence"/>
</dbReference>
<feature type="compositionally biased region" description="Low complexity" evidence="1">
    <location>
        <begin position="171"/>
        <end position="181"/>
    </location>
</feature>
<feature type="compositionally biased region" description="Pro residues" evidence="1">
    <location>
        <begin position="182"/>
        <end position="193"/>
    </location>
</feature>
<evidence type="ECO:0000313" key="4">
    <source>
        <dbReference type="EMBL" id="KAF2104997.1"/>
    </source>
</evidence>
<name>A0A9P4MF10_9PEZI</name>
<keyword evidence="2" id="KW-1133">Transmembrane helix</keyword>
<evidence type="ECO:0000256" key="1">
    <source>
        <dbReference type="SAM" id="MobiDB-lite"/>
    </source>
</evidence>
<gene>
    <name evidence="4" type="ORF">NA57DRAFT_51783</name>
</gene>
<evidence type="ECO:0000256" key="2">
    <source>
        <dbReference type="SAM" id="Phobius"/>
    </source>
</evidence>
<dbReference type="EMBL" id="ML978121">
    <property type="protein sequence ID" value="KAF2104997.1"/>
    <property type="molecule type" value="Genomic_DNA"/>
</dbReference>
<protein>
    <recommendedName>
        <fullName evidence="6">Ser-Thr-rich glycosyl-phosphatidyl-inositol-anchored membrane family-domain-containing protein</fullName>
    </recommendedName>
</protein>
<keyword evidence="3" id="KW-0732">Signal</keyword>
<organism evidence="4 5">
    <name type="scientific">Rhizodiscina lignyota</name>
    <dbReference type="NCBI Taxonomy" id="1504668"/>
    <lineage>
        <taxon>Eukaryota</taxon>
        <taxon>Fungi</taxon>
        <taxon>Dikarya</taxon>
        <taxon>Ascomycota</taxon>
        <taxon>Pezizomycotina</taxon>
        <taxon>Dothideomycetes</taxon>
        <taxon>Pleosporomycetidae</taxon>
        <taxon>Aulographales</taxon>
        <taxon>Rhizodiscinaceae</taxon>
        <taxon>Rhizodiscina</taxon>
    </lineage>
</organism>
<reference evidence="4" key="1">
    <citation type="journal article" date="2020" name="Stud. Mycol.">
        <title>101 Dothideomycetes genomes: a test case for predicting lifestyles and emergence of pathogens.</title>
        <authorList>
            <person name="Haridas S."/>
            <person name="Albert R."/>
            <person name="Binder M."/>
            <person name="Bloem J."/>
            <person name="Labutti K."/>
            <person name="Salamov A."/>
            <person name="Andreopoulos B."/>
            <person name="Baker S."/>
            <person name="Barry K."/>
            <person name="Bills G."/>
            <person name="Bluhm B."/>
            <person name="Cannon C."/>
            <person name="Castanera R."/>
            <person name="Culley D."/>
            <person name="Daum C."/>
            <person name="Ezra D."/>
            <person name="Gonzalez J."/>
            <person name="Henrissat B."/>
            <person name="Kuo A."/>
            <person name="Liang C."/>
            <person name="Lipzen A."/>
            <person name="Lutzoni F."/>
            <person name="Magnuson J."/>
            <person name="Mondo S."/>
            <person name="Nolan M."/>
            <person name="Ohm R."/>
            <person name="Pangilinan J."/>
            <person name="Park H.-J."/>
            <person name="Ramirez L."/>
            <person name="Alfaro M."/>
            <person name="Sun H."/>
            <person name="Tritt A."/>
            <person name="Yoshinaga Y."/>
            <person name="Zwiers L.-H."/>
            <person name="Turgeon B."/>
            <person name="Goodwin S."/>
            <person name="Spatafora J."/>
            <person name="Crous P."/>
            <person name="Grigoriev I."/>
        </authorList>
    </citation>
    <scope>NUCLEOTIDE SEQUENCE</scope>
    <source>
        <strain evidence="4">CBS 133067</strain>
    </source>
</reference>
<sequence length="249" mass="26980">MISSTHSFSLFLLSLFITAISCTPGPLQHQLWKTPNGSVANDFSQQFSNGNNITLEWNNIDPHKFSVNTTKLDLWVASFDWDTTKARYSHRLMGKSRPSTKPIGSSTNPVFTENVDVTKHGGSFKWKVAIPNNILATDGEYVITFKPAGSSYNYKANGLPSPGFTILNNQTPSNHTKSPTSTPTPTPTPPPSNSPSLSSAAIAGMSIGIGAAVFALLGTAASLFFRRKGKMERDAEELRQLVEGQEDTS</sequence>
<feature type="transmembrane region" description="Helical" evidence="2">
    <location>
        <begin position="200"/>
        <end position="225"/>
    </location>
</feature>
<accession>A0A9P4MF10</accession>
<feature type="signal peptide" evidence="3">
    <location>
        <begin position="1"/>
        <end position="22"/>
    </location>
</feature>
<keyword evidence="5" id="KW-1185">Reference proteome</keyword>
<evidence type="ECO:0000313" key="5">
    <source>
        <dbReference type="Proteomes" id="UP000799772"/>
    </source>
</evidence>